<proteinExistence type="predicted"/>
<reference evidence="1 2" key="1">
    <citation type="submission" date="2017-03" db="EMBL/GenBank/DDBJ databases">
        <title>Paenibacillus larvae genome sequencing.</title>
        <authorList>
            <person name="Dingman D.W."/>
        </authorList>
    </citation>
    <scope>NUCLEOTIDE SEQUENCE [LARGE SCALE GENOMIC DNA]</scope>
    <source>
        <strain evidence="1 2">SAG 10367</strain>
    </source>
</reference>
<sequence length="196" mass="23042">MLDIHAMNISQLNKTAKSFCKEREAHFIWEHAQRLYETSESPKFRYYAIFLLGHLAPYSSYALHYLKETVSEDQDWRAQEVLAKAFESYCADIGYDKALPCIREWLEDPRPNVRRAVIEGLRVWTNRPYFRFHPQEALELLAPKKTDPSDKIRKSAGSAISDISKKHRHLVAKEVELWDRSNPLVAYTYEFAVRHL</sequence>
<dbReference type="EMBL" id="CP020557">
    <property type="protein sequence ID" value="ARF69837.1"/>
    <property type="molecule type" value="Genomic_DNA"/>
</dbReference>
<evidence type="ECO:0000313" key="1">
    <source>
        <dbReference type="EMBL" id="ARF69837.1"/>
    </source>
</evidence>
<dbReference type="InterPro" id="IPR016024">
    <property type="entry name" value="ARM-type_fold"/>
</dbReference>
<dbReference type="Pfam" id="PF08713">
    <property type="entry name" value="DNA_alkylation"/>
    <property type="match status" value="1"/>
</dbReference>
<dbReference type="RefSeq" id="WP_024094355.1">
    <property type="nucleotide sequence ID" value="NZ_CP019794.1"/>
</dbReference>
<dbReference type="SUPFAM" id="SSF48371">
    <property type="entry name" value="ARM repeat"/>
    <property type="match status" value="1"/>
</dbReference>
<dbReference type="Gene3D" id="1.25.40.290">
    <property type="entry name" value="ARM repeat domains"/>
    <property type="match status" value="1"/>
</dbReference>
<name>A0A1V0UXG4_9BACL</name>
<protein>
    <submittedName>
        <fullName evidence="1">Uncharacterized protein</fullName>
    </submittedName>
</protein>
<dbReference type="Proteomes" id="UP000192727">
    <property type="component" value="Chromosome"/>
</dbReference>
<dbReference type="InterPro" id="IPR014825">
    <property type="entry name" value="DNA_alkylation"/>
</dbReference>
<dbReference type="Gene3D" id="1.10.1240.70">
    <property type="match status" value="1"/>
</dbReference>
<organism evidence="1 2">
    <name type="scientific">Paenibacillus larvae subsp. pulvifaciens</name>
    <dbReference type="NCBI Taxonomy" id="1477"/>
    <lineage>
        <taxon>Bacteria</taxon>
        <taxon>Bacillati</taxon>
        <taxon>Bacillota</taxon>
        <taxon>Bacilli</taxon>
        <taxon>Bacillales</taxon>
        <taxon>Paenibacillaceae</taxon>
        <taxon>Paenibacillus</taxon>
    </lineage>
</organism>
<gene>
    <name evidence="1" type="ORF">B7C51_21360</name>
</gene>
<evidence type="ECO:0000313" key="2">
    <source>
        <dbReference type="Proteomes" id="UP000192727"/>
    </source>
</evidence>
<accession>A0A1V0UXG4</accession>
<dbReference type="GeneID" id="64219491"/>
<dbReference type="AlphaFoldDB" id="A0A1V0UXG4"/>